<evidence type="ECO:0000313" key="2">
    <source>
        <dbReference type="Proteomes" id="UP001208570"/>
    </source>
</evidence>
<evidence type="ECO:0000313" key="1">
    <source>
        <dbReference type="EMBL" id="KAK2158272.1"/>
    </source>
</evidence>
<reference evidence="1" key="1">
    <citation type="journal article" date="2023" name="Mol. Biol. Evol.">
        <title>Third-Generation Sequencing Reveals the Adaptive Role of the Epigenome in Three Deep-Sea Polychaetes.</title>
        <authorList>
            <person name="Perez M."/>
            <person name="Aroh O."/>
            <person name="Sun Y."/>
            <person name="Lan Y."/>
            <person name="Juniper S.K."/>
            <person name="Young C.R."/>
            <person name="Angers B."/>
            <person name="Qian P.Y."/>
        </authorList>
    </citation>
    <scope>NUCLEOTIDE SEQUENCE</scope>
    <source>
        <strain evidence="1">P08H-3</strain>
    </source>
</reference>
<organism evidence="1 2">
    <name type="scientific">Paralvinella palmiformis</name>
    <dbReference type="NCBI Taxonomy" id="53620"/>
    <lineage>
        <taxon>Eukaryota</taxon>
        <taxon>Metazoa</taxon>
        <taxon>Spiralia</taxon>
        <taxon>Lophotrochozoa</taxon>
        <taxon>Annelida</taxon>
        <taxon>Polychaeta</taxon>
        <taxon>Sedentaria</taxon>
        <taxon>Canalipalpata</taxon>
        <taxon>Terebellida</taxon>
        <taxon>Terebelliformia</taxon>
        <taxon>Alvinellidae</taxon>
        <taxon>Paralvinella</taxon>
    </lineage>
</organism>
<gene>
    <name evidence="1" type="ORF">LSH36_174g09047</name>
</gene>
<proteinExistence type="predicted"/>
<dbReference type="AlphaFoldDB" id="A0AAD9N5X9"/>
<keyword evidence="2" id="KW-1185">Reference proteome</keyword>
<dbReference type="Proteomes" id="UP001208570">
    <property type="component" value="Unassembled WGS sequence"/>
</dbReference>
<dbReference type="EMBL" id="JAODUP010000174">
    <property type="protein sequence ID" value="KAK2158272.1"/>
    <property type="molecule type" value="Genomic_DNA"/>
</dbReference>
<sequence>MLHFVDLTLQLSLNERNATRKEELLNANNKLEYLLKYYLPYNGFPDMWIFSPPFHHEFMYRNVANLKVDINYIINIMNLFVPIGTNIIFMADARKCNDNLPIAYHYLLEDKQHFNISINEAIDQMNRWKYEPLRPNINNSKELERLSGCSKKYVSFGVHMAR</sequence>
<protein>
    <submittedName>
        <fullName evidence="1">Uncharacterized protein</fullName>
    </submittedName>
</protein>
<comment type="caution">
    <text evidence="1">The sequence shown here is derived from an EMBL/GenBank/DDBJ whole genome shotgun (WGS) entry which is preliminary data.</text>
</comment>
<accession>A0AAD9N5X9</accession>
<name>A0AAD9N5X9_9ANNE</name>